<sequence>MDPTDIWIIWGLGTLMCVHYIQFLQTMSRKSTETIETAIWLLFIIGGGIVGICMTTDALMVMADQKPDMRLGVPVAMAIYIAHVSIMDDYLTDNAAVYVSRLLIRALIYTWVFAQAEYRWALCTALVRFISVDSESVNPDGLLLG</sequence>
<protein>
    <submittedName>
        <fullName evidence="2">Uncharacterized protein</fullName>
    </submittedName>
</protein>
<reference evidence="2 3" key="1">
    <citation type="submission" date="2019-12" db="EMBL/GenBank/DDBJ databases">
        <title>Draft genome sequence of the ascomycete Xylaria multiplex DSM 110363.</title>
        <authorList>
            <person name="Buettner E."/>
            <person name="Kellner H."/>
        </authorList>
    </citation>
    <scope>NUCLEOTIDE SEQUENCE [LARGE SCALE GENOMIC DNA]</scope>
    <source>
        <strain evidence="2 3">DSM 110363</strain>
    </source>
</reference>
<dbReference type="EMBL" id="WUBL01000020">
    <property type="protein sequence ID" value="KAF2970635.1"/>
    <property type="molecule type" value="Genomic_DNA"/>
</dbReference>
<name>A0A7C8MXM0_9PEZI</name>
<keyword evidence="3" id="KW-1185">Reference proteome</keyword>
<organism evidence="2 3">
    <name type="scientific">Xylaria multiplex</name>
    <dbReference type="NCBI Taxonomy" id="323545"/>
    <lineage>
        <taxon>Eukaryota</taxon>
        <taxon>Fungi</taxon>
        <taxon>Dikarya</taxon>
        <taxon>Ascomycota</taxon>
        <taxon>Pezizomycotina</taxon>
        <taxon>Sordariomycetes</taxon>
        <taxon>Xylariomycetidae</taxon>
        <taxon>Xylariales</taxon>
        <taxon>Xylariaceae</taxon>
        <taxon>Xylaria</taxon>
    </lineage>
</organism>
<keyword evidence="1" id="KW-0472">Membrane</keyword>
<evidence type="ECO:0000313" key="3">
    <source>
        <dbReference type="Proteomes" id="UP000481858"/>
    </source>
</evidence>
<proteinExistence type="predicted"/>
<dbReference type="OrthoDB" id="4709155at2759"/>
<dbReference type="Proteomes" id="UP000481858">
    <property type="component" value="Unassembled WGS sequence"/>
</dbReference>
<gene>
    <name evidence="2" type="ORF">GQX73_g2920</name>
</gene>
<dbReference type="AlphaFoldDB" id="A0A7C8MXM0"/>
<comment type="caution">
    <text evidence="2">The sequence shown here is derived from an EMBL/GenBank/DDBJ whole genome shotgun (WGS) entry which is preliminary data.</text>
</comment>
<feature type="transmembrane region" description="Helical" evidence="1">
    <location>
        <begin position="38"/>
        <end position="63"/>
    </location>
</feature>
<dbReference type="InParanoid" id="A0A7C8MXM0"/>
<accession>A0A7C8MXM0</accession>
<evidence type="ECO:0000313" key="2">
    <source>
        <dbReference type="EMBL" id="KAF2970635.1"/>
    </source>
</evidence>
<evidence type="ECO:0000256" key="1">
    <source>
        <dbReference type="SAM" id="Phobius"/>
    </source>
</evidence>
<keyword evidence="1" id="KW-0812">Transmembrane</keyword>
<feature type="transmembrane region" description="Helical" evidence="1">
    <location>
        <begin position="6"/>
        <end position="26"/>
    </location>
</feature>
<keyword evidence="1" id="KW-1133">Transmembrane helix</keyword>